<gene>
    <name evidence="1" type="ORF">BDZ94DRAFT_1281476</name>
</gene>
<accession>A0A9P6CGM4</accession>
<organism evidence="1 2">
    <name type="scientific">Collybia nuda</name>
    <dbReference type="NCBI Taxonomy" id="64659"/>
    <lineage>
        <taxon>Eukaryota</taxon>
        <taxon>Fungi</taxon>
        <taxon>Dikarya</taxon>
        <taxon>Basidiomycota</taxon>
        <taxon>Agaricomycotina</taxon>
        <taxon>Agaricomycetes</taxon>
        <taxon>Agaricomycetidae</taxon>
        <taxon>Agaricales</taxon>
        <taxon>Tricholomatineae</taxon>
        <taxon>Clitocybaceae</taxon>
        <taxon>Collybia</taxon>
    </lineage>
</organism>
<dbReference type="AlphaFoldDB" id="A0A9P6CGM4"/>
<comment type="caution">
    <text evidence="1">The sequence shown here is derived from an EMBL/GenBank/DDBJ whole genome shotgun (WGS) entry which is preliminary data.</text>
</comment>
<dbReference type="EMBL" id="MU150248">
    <property type="protein sequence ID" value="KAF9465232.1"/>
    <property type="molecule type" value="Genomic_DNA"/>
</dbReference>
<protein>
    <submittedName>
        <fullName evidence="1">Uncharacterized protein</fullName>
    </submittedName>
</protein>
<proteinExistence type="predicted"/>
<dbReference type="Proteomes" id="UP000807353">
    <property type="component" value="Unassembled WGS sequence"/>
</dbReference>
<dbReference type="OrthoDB" id="3267098at2759"/>
<name>A0A9P6CGM4_9AGAR</name>
<sequence>MFVVDLMHEFELGVWKSTFIHILRVLNASAPGGKLLAELNLQFCKTPTFGTDTIWRFSNNVSQMKKLAARDFEDLLQDIIPAVDGLLHEPHNSMILTLVYRLAEWHALAKLRIHTKHTLACLEKSTTAIELAHRIIKRLYARTNKINAAKYIAKQERRQTCLRQAREASKAHQLRKHSHHVGFSENDTLPYTDVDLHHHISNSMRYGHNLFSFIRDPPNDPSKKDFIPKLKTHLLGRLLNLDFDGDEAIFTNEERNSICILEDRIYSSKILRVNYTTYDMRRGQDTMNPCTHCDVMVLSRETGPKVHPFWYAHVLGVFHARVLHTGPQSQSHSIQHMEFLWVRWFGIEPGYAYGPSKARLPKVGFVPEDDPNAFGFLDPSLVLRGCHLVPAFTNGRTSDLLTTQAPSAAQPPNETDDWTNFFVIM</sequence>
<evidence type="ECO:0000313" key="1">
    <source>
        <dbReference type="EMBL" id="KAF9465232.1"/>
    </source>
</evidence>
<keyword evidence="2" id="KW-1185">Reference proteome</keyword>
<reference evidence="1" key="1">
    <citation type="submission" date="2020-11" db="EMBL/GenBank/DDBJ databases">
        <authorList>
            <consortium name="DOE Joint Genome Institute"/>
            <person name="Ahrendt S."/>
            <person name="Riley R."/>
            <person name="Andreopoulos W."/>
            <person name="Labutti K."/>
            <person name="Pangilinan J."/>
            <person name="Ruiz-Duenas F.J."/>
            <person name="Barrasa J.M."/>
            <person name="Sanchez-Garcia M."/>
            <person name="Camarero S."/>
            <person name="Miyauchi S."/>
            <person name="Serrano A."/>
            <person name="Linde D."/>
            <person name="Babiker R."/>
            <person name="Drula E."/>
            <person name="Ayuso-Fernandez I."/>
            <person name="Pacheco R."/>
            <person name="Padilla G."/>
            <person name="Ferreira P."/>
            <person name="Barriuso J."/>
            <person name="Kellner H."/>
            <person name="Castanera R."/>
            <person name="Alfaro M."/>
            <person name="Ramirez L."/>
            <person name="Pisabarro A.G."/>
            <person name="Kuo A."/>
            <person name="Tritt A."/>
            <person name="Lipzen A."/>
            <person name="He G."/>
            <person name="Yan M."/>
            <person name="Ng V."/>
            <person name="Cullen D."/>
            <person name="Martin F."/>
            <person name="Rosso M.-N."/>
            <person name="Henrissat B."/>
            <person name="Hibbett D."/>
            <person name="Martinez A.T."/>
            <person name="Grigoriev I.V."/>
        </authorList>
    </citation>
    <scope>NUCLEOTIDE SEQUENCE</scope>
    <source>
        <strain evidence="1">CBS 247.69</strain>
    </source>
</reference>
<evidence type="ECO:0000313" key="2">
    <source>
        <dbReference type="Proteomes" id="UP000807353"/>
    </source>
</evidence>